<evidence type="ECO:0000313" key="2">
    <source>
        <dbReference type="EMBL" id="CAA9433484.1"/>
    </source>
</evidence>
<keyword evidence="1" id="KW-0812">Transmembrane</keyword>
<keyword evidence="1" id="KW-0472">Membrane</keyword>
<protein>
    <submittedName>
        <fullName evidence="2">Uncharacterized protein</fullName>
    </submittedName>
</protein>
<accession>A0A6J4QBV1</accession>
<organism evidence="2">
    <name type="scientific">uncultured Rubrobacteraceae bacterium</name>
    <dbReference type="NCBI Taxonomy" id="349277"/>
    <lineage>
        <taxon>Bacteria</taxon>
        <taxon>Bacillati</taxon>
        <taxon>Actinomycetota</taxon>
        <taxon>Rubrobacteria</taxon>
        <taxon>Rubrobacterales</taxon>
        <taxon>Rubrobacteraceae</taxon>
        <taxon>environmental samples</taxon>
    </lineage>
</organism>
<gene>
    <name evidence="2" type="ORF">AVDCRST_MAG37-774</name>
</gene>
<reference evidence="2" key="1">
    <citation type="submission" date="2020-02" db="EMBL/GenBank/DDBJ databases">
        <authorList>
            <person name="Meier V. D."/>
        </authorList>
    </citation>
    <scope>NUCLEOTIDE SEQUENCE</scope>
    <source>
        <strain evidence="2">AVDCRST_MAG37</strain>
    </source>
</reference>
<dbReference type="EMBL" id="CADCVD010000030">
    <property type="protein sequence ID" value="CAA9433484.1"/>
    <property type="molecule type" value="Genomic_DNA"/>
</dbReference>
<feature type="transmembrane region" description="Helical" evidence="1">
    <location>
        <begin position="12"/>
        <end position="37"/>
    </location>
</feature>
<keyword evidence="1" id="KW-1133">Transmembrane helix</keyword>
<dbReference type="AlphaFoldDB" id="A0A6J4QBV1"/>
<evidence type="ECO:0000256" key="1">
    <source>
        <dbReference type="SAM" id="Phobius"/>
    </source>
</evidence>
<sequence>MNLALVSEGAAYTVWWISLGIGVVVIVVVAVLLTLIVRTARQIEGAAADIWTVGQRIANNTVHIPLLNRTNRLVGGILESASGIDGATARIEEHALDCPG</sequence>
<proteinExistence type="predicted"/>
<name>A0A6J4QBV1_9ACTN</name>